<keyword evidence="1" id="KW-0732">Signal</keyword>
<name>A0A4Z2EJB6_9TELE</name>
<keyword evidence="3" id="KW-1185">Reference proteome</keyword>
<dbReference type="EMBL" id="SRLO01006352">
    <property type="protein sequence ID" value="TNN28858.1"/>
    <property type="molecule type" value="Genomic_DNA"/>
</dbReference>
<evidence type="ECO:0000313" key="3">
    <source>
        <dbReference type="Proteomes" id="UP000314294"/>
    </source>
</evidence>
<dbReference type="OrthoDB" id="2015992at2759"/>
<comment type="caution">
    <text evidence="2">The sequence shown here is derived from an EMBL/GenBank/DDBJ whole genome shotgun (WGS) entry which is preliminary data.</text>
</comment>
<evidence type="ECO:0000313" key="2">
    <source>
        <dbReference type="EMBL" id="TNN28858.1"/>
    </source>
</evidence>
<reference evidence="2 3" key="1">
    <citation type="submission" date="2019-03" db="EMBL/GenBank/DDBJ databases">
        <title>First draft genome of Liparis tanakae, snailfish: a comprehensive survey of snailfish specific genes.</title>
        <authorList>
            <person name="Kim W."/>
            <person name="Song I."/>
            <person name="Jeong J.-H."/>
            <person name="Kim D."/>
            <person name="Kim S."/>
            <person name="Ryu S."/>
            <person name="Song J.Y."/>
            <person name="Lee S.K."/>
        </authorList>
    </citation>
    <scope>NUCLEOTIDE SEQUENCE [LARGE SCALE GENOMIC DNA]</scope>
    <source>
        <tissue evidence="2">Muscle</tissue>
    </source>
</reference>
<sequence>MLSDIILSLLAYGVWSATLPPPQDFIDEHVVVVDGDLLTQLLFEGQGDGVGLSLGVSDAALQKKSDLQSKRYVVTLNHVTSACFAALKAAMVRGLLQIWLTLKCKCRVTRNSVKCVSVVVTVEEETIATSFLCVLPVAKH</sequence>
<accession>A0A4Z2EJB6</accession>
<dbReference type="AlphaFoldDB" id="A0A4Z2EJB6"/>
<organism evidence="2 3">
    <name type="scientific">Liparis tanakae</name>
    <name type="common">Tanaka's snailfish</name>
    <dbReference type="NCBI Taxonomy" id="230148"/>
    <lineage>
        <taxon>Eukaryota</taxon>
        <taxon>Metazoa</taxon>
        <taxon>Chordata</taxon>
        <taxon>Craniata</taxon>
        <taxon>Vertebrata</taxon>
        <taxon>Euteleostomi</taxon>
        <taxon>Actinopterygii</taxon>
        <taxon>Neopterygii</taxon>
        <taxon>Teleostei</taxon>
        <taxon>Neoteleostei</taxon>
        <taxon>Acanthomorphata</taxon>
        <taxon>Eupercaria</taxon>
        <taxon>Perciformes</taxon>
        <taxon>Cottioidei</taxon>
        <taxon>Cottales</taxon>
        <taxon>Liparidae</taxon>
        <taxon>Liparis</taxon>
    </lineage>
</organism>
<feature type="signal peptide" evidence="1">
    <location>
        <begin position="1"/>
        <end position="16"/>
    </location>
</feature>
<feature type="chain" id="PRO_5021331322" evidence="1">
    <location>
        <begin position="17"/>
        <end position="140"/>
    </location>
</feature>
<proteinExistence type="predicted"/>
<protein>
    <submittedName>
        <fullName evidence="2">Uncharacterized protein</fullName>
    </submittedName>
</protein>
<gene>
    <name evidence="2" type="ORF">EYF80_060995</name>
</gene>
<evidence type="ECO:0000256" key="1">
    <source>
        <dbReference type="SAM" id="SignalP"/>
    </source>
</evidence>
<dbReference type="Proteomes" id="UP000314294">
    <property type="component" value="Unassembled WGS sequence"/>
</dbReference>